<dbReference type="GO" id="GO:0042371">
    <property type="term" value="P:vitamin K biosynthetic process"/>
    <property type="evidence" value="ECO:0007669"/>
    <property type="project" value="TreeGrafter"/>
</dbReference>
<protein>
    <recommendedName>
        <fullName evidence="13">UbiA prenyltransferase domain-containing protein 1</fullName>
    </recommendedName>
</protein>
<evidence type="ECO:0000256" key="7">
    <source>
        <dbReference type="ARBA" id="ARBA00022692"/>
    </source>
</evidence>
<dbReference type="GO" id="GO:0005783">
    <property type="term" value="C:endoplasmic reticulum"/>
    <property type="evidence" value="ECO:0007669"/>
    <property type="project" value="TreeGrafter"/>
</dbReference>
<dbReference type="PANTHER" id="PTHR13929">
    <property type="entry name" value="1,4-DIHYDROXY-2-NAPHTHOATE OCTAPRENYLTRANSFERASE"/>
    <property type="match status" value="1"/>
</dbReference>
<sequence>MAKFKSYLIALRPWSFSASLTPVLLGNALAFNSNFSLAILLLTLISALCVHGAGNLVNTYYDYKYGIDNENTNSDRTLVDKLLKPHEITKLGVLLYFIGSISFFILLFISTAKEEILSFIYFGGLSLSFLYTGGVGFKYMALGDLIIIITFGPLTVLYSYLAQIGAMSQNLNSFDLYVKPLFFALPLVLNTEAILHSNNTRDLDNDRKSGIFTLAIYLGFTASYILYVLLIFVPYLVFLGISLKMKNYVYLLPLITIRMAFDLEKDFRFRNLEHLPIKTAKLNLIFGIFYIVACFFA</sequence>
<dbReference type="EMBL" id="CAJNOC010000203">
    <property type="protein sequence ID" value="CAF0726715.1"/>
    <property type="molecule type" value="Genomic_DNA"/>
</dbReference>
<keyword evidence="6" id="KW-0808">Transferase</keyword>
<evidence type="ECO:0000256" key="2">
    <source>
        <dbReference type="ARBA" id="ARBA00004863"/>
    </source>
</evidence>
<dbReference type="InterPro" id="IPR000537">
    <property type="entry name" value="UbiA_prenyltransferase"/>
</dbReference>
<evidence type="ECO:0000256" key="6">
    <source>
        <dbReference type="ARBA" id="ARBA00022679"/>
    </source>
</evidence>
<dbReference type="AlphaFoldDB" id="A0A813MR35"/>
<feature type="transmembrane region" description="Helical" evidence="10">
    <location>
        <begin position="91"/>
        <end position="110"/>
    </location>
</feature>
<dbReference type="PIRSF" id="PIRSF005355">
    <property type="entry name" value="UBIAD1"/>
    <property type="match status" value="1"/>
</dbReference>
<dbReference type="UniPathway" id="UPA00079"/>
<keyword evidence="9 10" id="KW-0472">Membrane</keyword>
<evidence type="ECO:0000256" key="5">
    <source>
        <dbReference type="ARBA" id="ARBA00022602"/>
    </source>
</evidence>
<dbReference type="GO" id="GO:0000139">
    <property type="term" value="C:Golgi membrane"/>
    <property type="evidence" value="ECO:0007669"/>
    <property type="project" value="TreeGrafter"/>
</dbReference>
<feature type="transmembrane region" description="Helical" evidence="10">
    <location>
        <begin position="116"/>
        <end position="133"/>
    </location>
</feature>
<feature type="transmembrane region" description="Helical" evidence="10">
    <location>
        <begin position="216"/>
        <end position="241"/>
    </location>
</feature>
<evidence type="ECO:0000256" key="8">
    <source>
        <dbReference type="ARBA" id="ARBA00022989"/>
    </source>
</evidence>
<evidence type="ECO:0008006" key="13">
    <source>
        <dbReference type="Google" id="ProtNLM"/>
    </source>
</evidence>
<evidence type="ECO:0000256" key="3">
    <source>
        <dbReference type="ARBA" id="ARBA00005985"/>
    </source>
</evidence>
<dbReference type="Gene3D" id="1.10.357.140">
    <property type="entry name" value="UbiA prenyltransferase"/>
    <property type="match status" value="1"/>
</dbReference>
<dbReference type="Proteomes" id="UP000663879">
    <property type="component" value="Unassembled WGS sequence"/>
</dbReference>
<proteinExistence type="inferred from homology"/>
<dbReference type="OrthoDB" id="203513at2759"/>
<organism evidence="11 12">
    <name type="scientific">Brachionus calyciflorus</name>
    <dbReference type="NCBI Taxonomy" id="104777"/>
    <lineage>
        <taxon>Eukaryota</taxon>
        <taxon>Metazoa</taxon>
        <taxon>Spiralia</taxon>
        <taxon>Gnathifera</taxon>
        <taxon>Rotifera</taxon>
        <taxon>Eurotatoria</taxon>
        <taxon>Monogononta</taxon>
        <taxon>Pseudotrocha</taxon>
        <taxon>Ploima</taxon>
        <taxon>Brachionidae</taxon>
        <taxon>Brachionus</taxon>
    </lineage>
</organism>
<comment type="caution">
    <text evidence="11">The sequence shown here is derived from an EMBL/GenBank/DDBJ whole genome shotgun (WGS) entry which is preliminary data.</text>
</comment>
<keyword evidence="4" id="KW-0474">Menaquinone biosynthesis</keyword>
<reference evidence="11" key="1">
    <citation type="submission" date="2021-02" db="EMBL/GenBank/DDBJ databases">
        <authorList>
            <person name="Nowell W R."/>
        </authorList>
    </citation>
    <scope>NUCLEOTIDE SEQUENCE</scope>
    <source>
        <strain evidence="11">Ploen Becks lab</strain>
    </source>
</reference>
<evidence type="ECO:0000256" key="4">
    <source>
        <dbReference type="ARBA" id="ARBA00022428"/>
    </source>
</evidence>
<feature type="transmembrane region" description="Helical" evidence="10">
    <location>
        <begin position="145"/>
        <end position="164"/>
    </location>
</feature>
<dbReference type="CDD" id="cd13962">
    <property type="entry name" value="PT_UbiA_UBIAD1"/>
    <property type="match status" value="1"/>
</dbReference>
<dbReference type="Pfam" id="PF01040">
    <property type="entry name" value="UbiA"/>
    <property type="match status" value="1"/>
</dbReference>
<feature type="transmembrane region" description="Helical" evidence="10">
    <location>
        <begin position="275"/>
        <end position="296"/>
    </location>
</feature>
<comment type="subcellular location">
    <subcellularLocation>
        <location evidence="1">Membrane</location>
        <topology evidence="1">Multi-pass membrane protein</topology>
    </subcellularLocation>
</comment>
<feature type="transmembrane region" description="Helical" evidence="10">
    <location>
        <begin position="35"/>
        <end position="57"/>
    </location>
</feature>
<keyword evidence="12" id="KW-1185">Reference proteome</keyword>
<keyword evidence="5" id="KW-0637">Prenyltransferase</keyword>
<evidence type="ECO:0000256" key="1">
    <source>
        <dbReference type="ARBA" id="ARBA00004141"/>
    </source>
</evidence>
<evidence type="ECO:0000313" key="12">
    <source>
        <dbReference type="Proteomes" id="UP000663879"/>
    </source>
</evidence>
<feature type="transmembrane region" description="Helical" evidence="10">
    <location>
        <begin position="7"/>
        <end position="29"/>
    </location>
</feature>
<dbReference type="PANTHER" id="PTHR13929:SF0">
    <property type="entry name" value="UBIA PRENYLTRANSFERASE DOMAIN-CONTAINING PROTEIN 1"/>
    <property type="match status" value="1"/>
</dbReference>
<comment type="similarity">
    <text evidence="3">Belongs to the UbiA prenyltransferase family.</text>
</comment>
<dbReference type="GO" id="GO:0004659">
    <property type="term" value="F:prenyltransferase activity"/>
    <property type="evidence" value="ECO:0007669"/>
    <property type="project" value="UniProtKB-KW"/>
</dbReference>
<evidence type="ECO:0000256" key="9">
    <source>
        <dbReference type="ARBA" id="ARBA00023136"/>
    </source>
</evidence>
<comment type="pathway">
    <text evidence="2">Quinol/quinone metabolism; menaquinone biosynthesis.</text>
</comment>
<dbReference type="InterPro" id="IPR026046">
    <property type="entry name" value="UBIAD1"/>
</dbReference>
<gene>
    <name evidence="11" type="ORF">OXX778_LOCUS2564</name>
</gene>
<keyword evidence="7 10" id="KW-0812">Transmembrane</keyword>
<dbReference type="GO" id="GO:0009234">
    <property type="term" value="P:menaquinone biosynthetic process"/>
    <property type="evidence" value="ECO:0007669"/>
    <property type="project" value="UniProtKB-UniPathway"/>
</dbReference>
<accession>A0A813MR35</accession>
<evidence type="ECO:0000256" key="10">
    <source>
        <dbReference type="SAM" id="Phobius"/>
    </source>
</evidence>
<name>A0A813MR35_9BILA</name>
<dbReference type="InterPro" id="IPR044878">
    <property type="entry name" value="UbiA_sf"/>
</dbReference>
<evidence type="ECO:0000313" key="11">
    <source>
        <dbReference type="EMBL" id="CAF0726715.1"/>
    </source>
</evidence>
<keyword evidence="8 10" id="KW-1133">Transmembrane helix</keyword>